<proteinExistence type="predicted"/>
<reference evidence="1" key="1">
    <citation type="journal article" date="2015" name="Nature">
        <title>Complex archaea that bridge the gap between prokaryotes and eukaryotes.</title>
        <authorList>
            <person name="Spang A."/>
            <person name="Saw J.H."/>
            <person name="Jorgensen S.L."/>
            <person name="Zaremba-Niedzwiedzka K."/>
            <person name="Martijn J."/>
            <person name="Lind A.E."/>
            <person name="van Eijk R."/>
            <person name="Schleper C."/>
            <person name="Guy L."/>
            <person name="Ettema T.J."/>
        </authorList>
    </citation>
    <scope>NUCLEOTIDE SEQUENCE</scope>
</reference>
<gene>
    <name evidence="1" type="ORF">LCGC14_2312030</name>
</gene>
<organism evidence="1">
    <name type="scientific">marine sediment metagenome</name>
    <dbReference type="NCBI Taxonomy" id="412755"/>
    <lineage>
        <taxon>unclassified sequences</taxon>
        <taxon>metagenomes</taxon>
        <taxon>ecological metagenomes</taxon>
    </lineage>
</organism>
<dbReference type="EMBL" id="LAZR01032836">
    <property type="protein sequence ID" value="KKL49784.1"/>
    <property type="molecule type" value="Genomic_DNA"/>
</dbReference>
<feature type="non-terminal residue" evidence="1">
    <location>
        <position position="1"/>
    </location>
</feature>
<evidence type="ECO:0000313" key="1">
    <source>
        <dbReference type="EMBL" id="KKL49784.1"/>
    </source>
</evidence>
<protein>
    <submittedName>
        <fullName evidence="1">Uncharacterized protein</fullName>
    </submittedName>
</protein>
<accession>A0A0F9CKY3</accession>
<comment type="caution">
    <text evidence="1">The sequence shown here is derived from an EMBL/GenBank/DDBJ whole genome shotgun (WGS) entry which is preliminary data.</text>
</comment>
<name>A0A0F9CKY3_9ZZZZ</name>
<sequence>KNKDTYLKLINLLGRLSIKELFLGISNLKKSQSKNFYKNYSHEQILSFVNENSSLNNAEYLGKTKDGKHIYKITSHNHFTKLKPPYN</sequence>
<dbReference type="AlphaFoldDB" id="A0A0F9CKY3"/>